<dbReference type="EMBL" id="LRBV02000010">
    <property type="status" value="NOT_ANNOTATED_CDS"/>
    <property type="molecule type" value="Genomic_DNA"/>
</dbReference>
<reference evidence="1" key="2">
    <citation type="submission" date="2021-01" db="UniProtKB">
        <authorList>
            <consortium name="EnsemblPlants"/>
        </authorList>
    </citation>
    <scope>IDENTIFICATION</scope>
</reference>
<dbReference type="EnsemblPlants" id="QL10p054851:mrna">
    <property type="protein sequence ID" value="QL10p054851:mrna:CDS:1"/>
    <property type="gene ID" value="QL10p054851"/>
</dbReference>
<evidence type="ECO:0000313" key="2">
    <source>
        <dbReference type="Proteomes" id="UP000594261"/>
    </source>
</evidence>
<dbReference type="AlphaFoldDB" id="A0A7N2MSS6"/>
<reference evidence="1 2" key="1">
    <citation type="journal article" date="2016" name="G3 (Bethesda)">
        <title>First Draft Assembly and Annotation of the Genome of a California Endemic Oak Quercus lobata Nee (Fagaceae).</title>
        <authorList>
            <person name="Sork V.L."/>
            <person name="Fitz-Gibbon S.T."/>
            <person name="Puiu D."/>
            <person name="Crepeau M."/>
            <person name="Gugger P.F."/>
            <person name="Sherman R."/>
            <person name="Stevens K."/>
            <person name="Langley C.H."/>
            <person name="Pellegrini M."/>
            <person name="Salzberg S.L."/>
        </authorList>
    </citation>
    <scope>NUCLEOTIDE SEQUENCE [LARGE SCALE GENOMIC DNA]</scope>
    <source>
        <strain evidence="1 2">cv. SW786</strain>
    </source>
</reference>
<name>A0A7N2MSS6_QUELO</name>
<dbReference type="PANTHER" id="PTHR33132">
    <property type="entry name" value="OSJNBB0118P14.9 PROTEIN"/>
    <property type="match status" value="1"/>
</dbReference>
<keyword evidence="2" id="KW-1185">Reference proteome</keyword>
<proteinExistence type="predicted"/>
<dbReference type="Proteomes" id="UP000594261">
    <property type="component" value="Chromosome 10"/>
</dbReference>
<dbReference type="PANTHER" id="PTHR33132:SF144">
    <property type="entry name" value="SERINE-RICH PROTEIN-LIKE PROTEIN"/>
    <property type="match status" value="1"/>
</dbReference>
<organism evidence="1 2">
    <name type="scientific">Quercus lobata</name>
    <name type="common">Valley oak</name>
    <dbReference type="NCBI Taxonomy" id="97700"/>
    <lineage>
        <taxon>Eukaryota</taxon>
        <taxon>Viridiplantae</taxon>
        <taxon>Streptophyta</taxon>
        <taxon>Embryophyta</taxon>
        <taxon>Tracheophyta</taxon>
        <taxon>Spermatophyta</taxon>
        <taxon>Magnoliopsida</taxon>
        <taxon>eudicotyledons</taxon>
        <taxon>Gunneridae</taxon>
        <taxon>Pentapetalae</taxon>
        <taxon>rosids</taxon>
        <taxon>fabids</taxon>
        <taxon>Fagales</taxon>
        <taxon>Fagaceae</taxon>
        <taxon>Quercus</taxon>
    </lineage>
</organism>
<sequence>MCRSDFPLVGVNHDWKNRRRQFAWAAGTASVEVVNQQAPIELPRGVDGGGASATKKYCLCSPTRHPGSFRCRYHRSKYIWIGRLGPMSK</sequence>
<accession>A0A7N2MSS6</accession>
<dbReference type="InParanoid" id="A0A7N2MSS6"/>
<evidence type="ECO:0000313" key="1">
    <source>
        <dbReference type="EnsemblPlants" id="QL10p054851:mrna:CDS:1"/>
    </source>
</evidence>
<protein>
    <submittedName>
        <fullName evidence="1">Uncharacterized protein</fullName>
    </submittedName>
</protein>
<dbReference type="Gramene" id="QL10p054851:mrna">
    <property type="protein sequence ID" value="QL10p054851:mrna:CDS:1"/>
    <property type="gene ID" value="QL10p054851"/>
</dbReference>